<evidence type="ECO:0000256" key="6">
    <source>
        <dbReference type="ARBA" id="ARBA00022552"/>
    </source>
</evidence>
<evidence type="ECO:0000256" key="4">
    <source>
        <dbReference type="ARBA" id="ARBA00011738"/>
    </source>
</evidence>
<keyword evidence="5 15" id="KW-0963">Cytoplasm</keyword>
<dbReference type="PANTHER" id="PTHR11207:SF0">
    <property type="entry name" value="RIBONUCLEASE 3"/>
    <property type="match status" value="1"/>
</dbReference>
<evidence type="ECO:0000256" key="8">
    <source>
        <dbReference type="ARBA" id="ARBA00022694"/>
    </source>
</evidence>
<keyword evidence="14 15" id="KW-0694">RNA-binding</keyword>
<comment type="cofactor">
    <cofactor evidence="15">
        <name>Mg(2+)</name>
        <dbReference type="ChEBI" id="CHEBI:18420"/>
    </cofactor>
</comment>
<evidence type="ECO:0000256" key="15">
    <source>
        <dbReference type="HAMAP-Rule" id="MF_00104"/>
    </source>
</evidence>
<name>A0A0B3BR58_9PSED</name>
<keyword evidence="9 15" id="KW-0540">Nuclease</keyword>
<feature type="active site" evidence="15">
    <location>
        <position position="116"/>
    </location>
</feature>
<dbReference type="GO" id="GO:0008033">
    <property type="term" value="P:tRNA processing"/>
    <property type="evidence" value="ECO:0007669"/>
    <property type="project" value="UniProtKB-KW"/>
</dbReference>
<evidence type="ECO:0000256" key="3">
    <source>
        <dbReference type="ARBA" id="ARBA00010183"/>
    </source>
</evidence>
<dbReference type="SMART" id="SM00358">
    <property type="entry name" value="DSRM"/>
    <property type="match status" value="1"/>
</dbReference>
<dbReference type="OrthoDB" id="9805026at2"/>
<evidence type="ECO:0000256" key="13">
    <source>
        <dbReference type="ARBA" id="ARBA00022842"/>
    </source>
</evidence>
<evidence type="ECO:0000256" key="11">
    <source>
        <dbReference type="ARBA" id="ARBA00022759"/>
    </source>
</evidence>
<keyword evidence="12 15" id="KW-0378">Hydrolase</keyword>
<dbReference type="PANTHER" id="PTHR11207">
    <property type="entry name" value="RIBONUCLEASE III"/>
    <property type="match status" value="1"/>
</dbReference>
<evidence type="ECO:0000259" key="17">
    <source>
        <dbReference type="PROSITE" id="PS50142"/>
    </source>
</evidence>
<feature type="binding site" evidence="15">
    <location>
        <position position="113"/>
    </location>
    <ligand>
        <name>Mg(2+)</name>
        <dbReference type="ChEBI" id="CHEBI:18420"/>
    </ligand>
</feature>
<gene>
    <name evidence="15 18" type="primary">rnc</name>
    <name evidence="18" type="ORF">PT85_08560</name>
    <name evidence="19" type="ORF">SAMN05421672_10631</name>
</gene>
<dbReference type="EC" id="3.1.26.3" evidence="15"/>
<dbReference type="Pfam" id="PF14622">
    <property type="entry name" value="Ribonucleas_3_3"/>
    <property type="match status" value="1"/>
</dbReference>
<dbReference type="EMBL" id="JTAK01000003">
    <property type="protein sequence ID" value="KHO65075.1"/>
    <property type="molecule type" value="Genomic_DNA"/>
</dbReference>
<dbReference type="InterPro" id="IPR000999">
    <property type="entry name" value="RNase_III_dom"/>
</dbReference>
<evidence type="ECO:0000256" key="1">
    <source>
        <dbReference type="ARBA" id="ARBA00000109"/>
    </source>
</evidence>
<reference evidence="18 20" key="1">
    <citation type="submission" date="2014-11" db="EMBL/GenBank/DDBJ databases">
        <title>Genome sequence of Pseudomonas tuomuerensis JCM 14085.</title>
        <authorList>
            <person name="Shin S.-K."/>
            <person name="Yi H."/>
        </authorList>
    </citation>
    <scope>NUCLEOTIDE SEQUENCE [LARGE SCALE GENOMIC DNA]</scope>
    <source>
        <strain evidence="18 20">JCM 14085</strain>
    </source>
</reference>
<dbReference type="GO" id="GO:0046872">
    <property type="term" value="F:metal ion binding"/>
    <property type="evidence" value="ECO:0007669"/>
    <property type="project" value="UniProtKB-KW"/>
</dbReference>
<reference evidence="19 21" key="2">
    <citation type="submission" date="2017-01" db="EMBL/GenBank/DDBJ databases">
        <authorList>
            <person name="Mah S.A."/>
            <person name="Swanson W.J."/>
            <person name="Moy G.W."/>
            <person name="Vacquier V.D."/>
        </authorList>
    </citation>
    <scope>NUCLEOTIDE SEQUENCE [LARGE SCALE GENOMIC DNA]</scope>
    <source>
        <strain evidence="19 21">ATCC 29606</strain>
    </source>
</reference>
<dbReference type="PROSITE" id="PS50137">
    <property type="entry name" value="DS_RBD"/>
    <property type="match status" value="1"/>
</dbReference>
<dbReference type="RefSeq" id="WP_027589466.1">
    <property type="nucleotide sequence ID" value="NZ_FMUP01000006.1"/>
</dbReference>
<keyword evidence="7 15" id="KW-0507">mRNA processing</keyword>
<dbReference type="STRING" id="706570.PT85_08560"/>
<dbReference type="GO" id="GO:0042802">
    <property type="term" value="F:identical protein binding"/>
    <property type="evidence" value="ECO:0007669"/>
    <property type="project" value="UniProtKB-ARBA"/>
</dbReference>
<feature type="binding site" evidence="15">
    <location>
        <position position="40"/>
    </location>
    <ligand>
        <name>Mg(2+)</name>
        <dbReference type="ChEBI" id="CHEBI:18420"/>
    </ligand>
</feature>
<dbReference type="CDD" id="cd00593">
    <property type="entry name" value="RIBOc"/>
    <property type="match status" value="1"/>
</dbReference>
<dbReference type="Proteomes" id="UP000030980">
    <property type="component" value="Unassembled WGS sequence"/>
</dbReference>
<dbReference type="CDD" id="cd10845">
    <property type="entry name" value="DSRM_RNAse_III_family"/>
    <property type="match status" value="1"/>
</dbReference>
<dbReference type="Pfam" id="PF00035">
    <property type="entry name" value="dsrm"/>
    <property type="match status" value="1"/>
</dbReference>
<dbReference type="GO" id="GO:0010468">
    <property type="term" value="P:regulation of gene expression"/>
    <property type="evidence" value="ECO:0007669"/>
    <property type="project" value="TreeGrafter"/>
</dbReference>
<feature type="binding site" evidence="15">
    <location>
        <position position="116"/>
    </location>
    <ligand>
        <name>Mg(2+)</name>
        <dbReference type="ChEBI" id="CHEBI:18420"/>
    </ligand>
</feature>
<proteinExistence type="inferred from homology"/>
<dbReference type="Gene3D" id="3.30.160.20">
    <property type="match status" value="1"/>
</dbReference>
<protein>
    <recommendedName>
        <fullName evidence="15">Ribonuclease 3</fullName>
        <ecNumber evidence="15">3.1.26.3</ecNumber>
    </recommendedName>
    <alternativeName>
        <fullName evidence="15">Ribonuclease III</fullName>
        <shortName evidence="15">RNase III</shortName>
    </alternativeName>
</protein>
<dbReference type="AlphaFoldDB" id="A0A0B3BR58"/>
<dbReference type="GO" id="GO:0003725">
    <property type="term" value="F:double-stranded RNA binding"/>
    <property type="evidence" value="ECO:0007669"/>
    <property type="project" value="TreeGrafter"/>
</dbReference>
<evidence type="ECO:0000313" key="19">
    <source>
        <dbReference type="EMBL" id="SIQ40871.1"/>
    </source>
</evidence>
<dbReference type="HAMAP" id="MF_00104">
    <property type="entry name" value="RNase_III"/>
    <property type="match status" value="1"/>
</dbReference>
<dbReference type="FunFam" id="1.10.1520.10:FF:000001">
    <property type="entry name" value="Ribonuclease 3"/>
    <property type="match status" value="1"/>
</dbReference>
<keyword evidence="11 15" id="KW-0255">Endonuclease</keyword>
<comment type="function">
    <text evidence="15">Digests double-stranded RNA. Involved in the processing of primary rRNA transcript to yield the immediate precursors to the large and small rRNAs (23S and 16S). Processes some mRNAs, and tRNAs when they are encoded in the rRNA operon. Processes pre-crRNA and tracrRNA of type II CRISPR loci if present in the organism.</text>
</comment>
<dbReference type="PROSITE" id="PS00517">
    <property type="entry name" value="RNASE_3_1"/>
    <property type="match status" value="1"/>
</dbReference>
<dbReference type="SMART" id="SM00535">
    <property type="entry name" value="RIBOc"/>
    <property type="match status" value="1"/>
</dbReference>
<dbReference type="GO" id="GO:0006364">
    <property type="term" value="P:rRNA processing"/>
    <property type="evidence" value="ECO:0007669"/>
    <property type="project" value="UniProtKB-UniRule"/>
</dbReference>
<keyword evidence="6 15" id="KW-0698">rRNA processing</keyword>
<dbReference type="InterPro" id="IPR014720">
    <property type="entry name" value="dsRBD_dom"/>
</dbReference>
<evidence type="ECO:0000256" key="14">
    <source>
        <dbReference type="ARBA" id="ARBA00022884"/>
    </source>
</evidence>
<dbReference type="Gene3D" id="1.10.1520.10">
    <property type="entry name" value="Ribonuclease III domain"/>
    <property type="match status" value="1"/>
</dbReference>
<feature type="domain" description="DRBM" evidence="16">
    <location>
        <begin position="154"/>
        <end position="224"/>
    </location>
</feature>
<evidence type="ECO:0000256" key="5">
    <source>
        <dbReference type="ARBA" id="ARBA00022490"/>
    </source>
</evidence>
<comment type="subunit">
    <text evidence="4 15">Homodimer.</text>
</comment>
<dbReference type="EMBL" id="FTMC01000006">
    <property type="protein sequence ID" value="SIQ40871.1"/>
    <property type="molecule type" value="Genomic_DNA"/>
</dbReference>
<feature type="domain" description="RNase III" evidence="17">
    <location>
        <begin position="5"/>
        <end position="127"/>
    </location>
</feature>
<evidence type="ECO:0000313" key="20">
    <source>
        <dbReference type="Proteomes" id="UP000030980"/>
    </source>
</evidence>
<comment type="catalytic activity">
    <reaction evidence="1 15">
        <text>Endonucleolytic cleavage to 5'-phosphomonoester.</text>
        <dbReference type="EC" id="3.1.26.3"/>
    </reaction>
</comment>
<dbReference type="GO" id="GO:0005737">
    <property type="term" value="C:cytoplasm"/>
    <property type="evidence" value="ECO:0007669"/>
    <property type="project" value="UniProtKB-SubCell"/>
</dbReference>
<dbReference type="InterPro" id="IPR036389">
    <property type="entry name" value="RNase_III_sf"/>
</dbReference>
<dbReference type="FunFam" id="3.30.160.20:FF:000003">
    <property type="entry name" value="Ribonuclease 3"/>
    <property type="match status" value="1"/>
</dbReference>
<keyword evidence="15" id="KW-0699">rRNA-binding</keyword>
<evidence type="ECO:0000256" key="2">
    <source>
        <dbReference type="ARBA" id="ARBA00004496"/>
    </source>
</evidence>
<dbReference type="PATRIC" id="fig|706570.3.peg.1579"/>
<dbReference type="Proteomes" id="UP000186079">
    <property type="component" value="Unassembled WGS sequence"/>
</dbReference>
<evidence type="ECO:0000313" key="21">
    <source>
        <dbReference type="Proteomes" id="UP000186079"/>
    </source>
</evidence>
<evidence type="ECO:0000259" key="16">
    <source>
        <dbReference type="PROSITE" id="PS50137"/>
    </source>
</evidence>
<accession>A0A0B3BR58</accession>
<dbReference type="GO" id="GO:0019843">
    <property type="term" value="F:rRNA binding"/>
    <property type="evidence" value="ECO:0007669"/>
    <property type="project" value="UniProtKB-KW"/>
</dbReference>
<dbReference type="InterPro" id="IPR011907">
    <property type="entry name" value="RNase_III"/>
</dbReference>
<comment type="subcellular location">
    <subcellularLocation>
        <location evidence="2 15">Cytoplasm</location>
    </subcellularLocation>
</comment>
<dbReference type="GO" id="GO:0004525">
    <property type="term" value="F:ribonuclease III activity"/>
    <property type="evidence" value="ECO:0007669"/>
    <property type="project" value="UniProtKB-UniRule"/>
</dbReference>
<feature type="active site" evidence="15">
    <location>
        <position position="44"/>
    </location>
</feature>
<dbReference type="SUPFAM" id="SSF69065">
    <property type="entry name" value="RNase III domain-like"/>
    <property type="match status" value="1"/>
</dbReference>
<keyword evidence="13 15" id="KW-0460">Magnesium</keyword>
<evidence type="ECO:0000256" key="7">
    <source>
        <dbReference type="ARBA" id="ARBA00022664"/>
    </source>
</evidence>
<keyword evidence="8 15" id="KW-0819">tRNA processing</keyword>
<accession>A0A0B2D9C2</accession>
<dbReference type="SUPFAM" id="SSF54768">
    <property type="entry name" value="dsRNA-binding domain-like"/>
    <property type="match status" value="1"/>
</dbReference>
<dbReference type="PROSITE" id="PS50142">
    <property type="entry name" value="RNASE_3_2"/>
    <property type="match status" value="1"/>
</dbReference>
<dbReference type="NCBIfam" id="TIGR02191">
    <property type="entry name" value="RNaseIII"/>
    <property type="match status" value="1"/>
</dbReference>
<organism evidence="18 20">
    <name type="scientific">Pseudomonas flexibilis</name>
    <dbReference type="NCBI Taxonomy" id="706570"/>
    <lineage>
        <taxon>Bacteria</taxon>
        <taxon>Pseudomonadati</taxon>
        <taxon>Pseudomonadota</taxon>
        <taxon>Gammaproteobacteria</taxon>
        <taxon>Pseudomonadales</taxon>
        <taxon>Pseudomonadaceae</taxon>
        <taxon>Pseudomonas</taxon>
    </lineage>
</organism>
<keyword evidence="20" id="KW-1185">Reference proteome</keyword>
<dbReference type="GO" id="GO:0006397">
    <property type="term" value="P:mRNA processing"/>
    <property type="evidence" value="ECO:0007669"/>
    <property type="project" value="UniProtKB-UniRule"/>
</dbReference>
<evidence type="ECO:0000256" key="10">
    <source>
        <dbReference type="ARBA" id="ARBA00022723"/>
    </source>
</evidence>
<evidence type="ECO:0000313" key="18">
    <source>
        <dbReference type="EMBL" id="KHO65075.1"/>
    </source>
</evidence>
<sequence length="229" mass="25570">MNPPLNRLERQLGYTFQNQELMLLALTHRSFAGRNNERLEFLGDAILNFVAGEALFERFPQAREGQLSRLRARLVKGETLAVLARGFSLGDYLRLGSGELKSGGYRRESILADALEALIGAIYLDSGMEQARERVLAWLANELESLTLVDTNKDPKTRLQEFLQSRGCELPQYEVVDIQGDPHCRTFYVECRVSLLNEKTCGQGASRRIAEQVSAAAALVALGVENTHE</sequence>
<evidence type="ECO:0000256" key="9">
    <source>
        <dbReference type="ARBA" id="ARBA00022722"/>
    </source>
</evidence>
<keyword evidence="10 15" id="KW-0479">Metal-binding</keyword>
<comment type="similarity">
    <text evidence="3">Belongs to the ribonuclease III family.</text>
</comment>
<evidence type="ECO:0000256" key="12">
    <source>
        <dbReference type="ARBA" id="ARBA00022801"/>
    </source>
</evidence>